<dbReference type="InterPro" id="IPR012854">
    <property type="entry name" value="Cu_amine_oxidase-like_N"/>
</dbReference>
<feature type="domain" description="Fibronectin type-III" evidence="4">
    <location>
        <begin position="136"/>
        <end position="224"/>
    </location>
</feature>
<feature type="domain" description="Fibronectin type-III" evidence="4">
    <location>
        <begin position="599"/>
        <end position="688"/>
    </location>
</feature>
<dbReference type="SUPFAM" id="SSF49265">
    <property type="entry name" value="Fibronectin type III"/>
    <property type="match status" value="4"/>
</dbReference>
<dbReference type="CDD" id="cd00063">
    <property type="entry name" value="FN3"/>
    <property type="match status" value="7"/>
</dbReference>
<feature type="region of interest" description="Disordered" evidence="2">
    <location>
        <begin position="588"/>
        <end position="607"/>
    </location>
</feature>
<dbReference type="InterPro" id="IPR050964">
    <property type="entry name" value="Striated_Muscle_Regulatory"/>
</dbReference>
<dbReference type="InterPro" id="IPR013783">
    <property type="entry name" value="Ig-like_fold"/>
</dbReference>
<dbReference type="RefSeq" id="WP_069980899.1">
    <property type="nucleotide sequence ID" value="NZ_CP017269.1"/>
</dbReference>
<accession>A0A1D8GNS8</accession>
<dbReference type="SMART" id="SM00060">
    <property type="entry name" value="FN3"/>
    <property type="match status" value="7"/>
</dbReference>
<gene>
    <name evidence="5" type="ORF">Gferi_25375</name>
</gene>
<feature type="region of interest" description="Disordered" evidence="2">
    <location>
        <begin position="404"/>
        <end position="423"/>
    </location>
</feature>
<feature type="domain" description="Fibronectin type-III" evidence="4">
    <location>
        <begin position="323"/>
        <end position="412"/>
    </location>
</feature>
<organism evidence="5 6">
    <name type="scientific">Geosporobacter ferrireducens</name>
    <dbReference type="NCBI Taxonomy" id="1424294"/>
    <lineage>
        <taxon>Bacteria</taxon>
        <taxon>Bacillati</taxon>
        <taxon>Bacillota</taxon>
        <taxon>Clostridia</taxon>
        <taxon>Peptostreptococcales</taxon>
        <taxon>Thermotaleaceae</taxon>
        <taxon>Geosporobacter</taxon>
    </lineage>
</organism>
<dbReference type="EMBL" id="CP017269">
    <property type="protein sequence ID" value="AOT72590.1"/>
    <property type="molecule type" value="Genomic_DNA"/>
</dbReference>
<dbReference type="Gene3D" id="2.60.40.10">
    <property type="entry name" value="Immunoglobulins"/>
    <property type="match status" value="7"/>
</dbReference>
<dbReference type="PANTHER" id="PTHR13817">
    <property type="entry name" value="TITIN"/>
    <property type="match status" value="1"/>
</dbReference>
<evidence type="ECO:0000313" key="6">
    <source>
        <dbReference type="Proteomes" id="UP000095743"/>
    </source>
</evidence>
<proteinExistence type="predicted"/>
<dbReference type="SUPFAM" id="SSF55383">
    <property type="entry name" value="Copper amine oxidase, domain N"/>
    <property type="match status" value="1"/>
</dbReference>
<dbReference type="InterPro" id="IPR036582">
    <property type="entry name" value="Mao_N_sf"/>
</dbReference>
<evidence type="ECO:0000256" key="1">
    <source>
        <dbReference type="ARBA" id="ARBA00022737"/>
    </source>
</evidence>
<dbReference type="KEGG" id="gfe:Gferi_25375"/>
<dbReference type="AlphaFoldDB" id="A0A1D8GNS8"/>
<feature type="transmembrane region" description="Helical" evidence="3">
    <location>
        <begin position="7"/>
        <end position="29"/>
    </location>
</feature>
<feature type="domain" description="Fibronectin type-III" evidence="4">
    <location>
        <begin position="38"/>
        <end position="129"/>
    </location>
</feature>
<evidence type="ECO:0000256" key="3">
    <source>
        <dbReference type="SAM" id="Phobius"/>
    </source>
</evidence>
<evidence type="ECO:0000313" key="5">
    <source>
        <dbReference type="EMBL" id="AOT72590.1"/>
    </source>
</evidence>
<dbReference type="Gene3D" id="3.30.457.10">
    <property type="entry name" value="Copper amine oxidase-like, N-terminal domain"/>
    <property type="match status" value="1"/>
</dbReference>
<keyword evidence="3" id="KW-1133">Transmembrane helix</keyword>
<feature type="region of interest" description="Disordered" evidence="2">
    <location>
        <begin position="496"/>
        <end position="515"/>
    </location>
</feature>
<dbReference type="InterPro" id="IPR036116">
    <property type="entry name" value="FN3_sf"/>
</dbReference>
<dbReference type="OrthoDB" id="1957552at2"/>
<sequence>MKTIKLFLTMLVCVGIIFSGIVPGMYIYANPDTVLLAAPTNLTAEIKTPTQVLLNWNFINSELANIYIERKSGGGTFEVIAVISGGTNVYTDSGLAPNTTYIYQVKAVYDSDAGESAYSNTVSATTPPEAVDPPSRPTNLTAAAVSSAQINLSWTKTGREDGYEIERKKIGGNYEIIGNLNGNTTTYTDSGLAPGATYYYRIRSHNSGGYSPFSNEATATTPSIVVNAPAKPSNLTAVVPANDRINLTWNDNANDESGFKIERKVGNGNYVEIMILGANTTSYSDLGLSPNASYSYRVSAYNGGGNSGYSNEVSVKTEIAPSAPTNLSASVISNSRIELSWTDRSNNETGFKIERKTGSGSYEEIATVGANKTGYTDTGLSSNATYTYRIRAYNSAGNSGYSNEVSGKTGNVPSTPTNLSASVTSNSRIELSWTDRSNNETGFKIERKTGSGSYEEIATVGANKTGYTDTGLSSNATYTYRIRAYNSAGNSGYSNEVSGKTGNVPSTPTNLSASVTSNSRIELSWTDRSNNETGFKIERKTGSGSYEEIATVGANKTGYTDTGLSSNVTYTYRIRAYNSAGNSGYSNEVSGKTGNVPSTPTNLSASVTSNSRIELSWTDRSNNETGFKIERKTGSGSYEEIATVGANKTGYTDTGLSSNVTYTYRIRAYNSAGNSGYSNVSSANIPIDSDQIQIRLYIGNTVYYVEDELKEMDAAPIIREGRTLLPIKYVAEAIGAKVAWSNTEKKVTVTQNKKVIELWIDRNTARVDGKRMLIDPDNKDVKPIIIPPGRTMVPLRFIVENLGCKVDWNGNIQEVKVTYPQN</sequence>
<dbReference type="Proteomes" id="UP000095743">
    <property type="component" value="Chromosome"/>
</dbReference>
<dbReference type="PANTHER" id="PTHR13817:SF173">
    <property type="entry name" value="FRAZZLED"/>
    <property type="match status" value="1"/>
</dbReference>
<protein>
    <recommendedName>
        <fullName evidence="4">Fibronectin type-III domain-containing protein</fullName>
    </recommendedName>
</protein>
<dbReference type="Pfam" id="PF00041">
    <property type="entry name" value="fn3"/>
    <property type="match status" value="7"/>
</dbReference>
<feature type="domain" description="Fibronectin type-III" evidence="4">
    <location>
        <begin position="507"/>
        <end position="596"/>
    </location>
</feature>
<keyword evidence="6" id="KW-1185">Reference proteome</keyword>
<evidence type="ECO:0000256" key="2">
    <source>
        <dbReference type="SAM" id="MobiDB-lite"/>
    </source>
</evidence>
<dbReference type="Pfam" id="PF07833">
    <property type="entry name" value="Cu_amine_oxidN1"/>
    <property type="match status" value="1"/>
</dbReference>
<keyword evidence="3" id="KW-0472">Membrane</keyword>
<evidence type="ECO:0000259" key="4">
    <source>
        <dbReference type="PROSITE" id="PS50853"/>
    </source>
</evidence>
<feature type="domain" description="Fibronectin type-III" evidence="4">
    <location>
        <begin position="415"/>
        <end position="504"/>
    </location>
</feature>
<dbReference type="InterPro" id="IPR003961">
    <property type="entry name" value="FN3_dom"/>
</dbReference>
<feature type="domain" description="Fibronectin type-III" evidence="4">
    <location>
        <begin position="231"/>
        <end position="320"/>
    </location>
</feature>
<dbReference type="PROSITE" id="PS50853">
    <property type="entry name" value="FN3"/>
    <property type="match status" value="7"/>
</dbReference>
<name>A0A1D8GNS8_9FIRM</name>
<reference evidence="5 6" key="1">
    <citation type="submission" date="2016-09" db="EMBL/GenBank/DDBJ databases">
        <title>Genomic analysis reveals versatility of anaerobic energy metabolism of Geosporobacter ferrireducens IRF9 of phylum Firmicutes.</title>
        <authorList>
            <person name="Kim S.-J."/>
        </authorList>
    </citation>
    <scope>NUCLEOTIDE SEQUENCE [LARGE SCALE GENOMIC DNA]</scope>
    <source>
        <strain evidence="5 6">IRF9</strain>
    </source>
</reference>
<keyword evidence="3" id="KW-0812">Transmembrane</keyword>
<dbReference type="STRING" id="1424294.Gferi_25375"/>
<keyword evidence="1" id="KW-0677">Repeat</keyword>